<dbReference type="AlphaFoldDB" id="A0A4Y4C1H0"/>
<dbReference type="Proteomes" id="UP000319986">
    <property type="component" value="Unassembled WGS sequence"/>
</dbReference>
<dbReference type="GeneID" id="82887416"/>
<dbReference type="SUPFAM" id="SSF52540">
    <property type="entry name" value="P-loop containing nucleoside triphosphate hydrolases"/>
    <property type="match status" value="1"/>
</dbReference>
<gene>
    <name evidence="2" type="ORF">CVA01_12700</name>
</gene>
<name>A0A4Y4C1H0_9CORY</name>
<sequence length="396" mass="43408">MILRRYEQSLTSQFHLLRRHGALPAASTKTEPSFPTTHHTRECRGHRMPVPDSLTAWREFVARRNVEPEQLSREKIAALSEEDKAAYDKSRFAWIGADVVIETKDLASIERQVHIIRARLAARRSTAGRTLALSGRAGVGKSTIAMLMGKRHERIERQKLGLPTDAPDVAPVLYLVVPPGSTPKMLMVAIARWIGLPVPRGWDAPTVMDHVVSVLKTLKTSMIIVDEVHNLKTNKSAGADAASTLKSFTERLDAAVIFCGIDLLDTDLLAGEMGRQIRARTKVYDIRTYSYGSAAARESWVELVAGMEALLPLAAHPVGSLTTPEMSDYLWNRTGGSIGSLCNLLGDAAINAIFTGTELVDRAGLDEVLLDQEAVRGQTDTPLSARMDTKQERGAV</sequence>
<reference evidence="2 3" key="1">
    <citation type="submission" date="2019-06" db="EMBL/GenBank/DDBJ databases">
        <title>Whole genome shotgun sequence of Corynebacterium variabile NBRC 15286.</title>
        <authorList>
            <person name="Hosoyama A."/>
            <person name="Uohara A."/>
            <person name="Ohji S."/>
            <person name="Ichikawa N."/>
        </authorList>
    </citation>
    <scope>NUCLEOTIDE SEQUENCE [LARGE SCALE GENOMIC DNA]</scope>
    <source>
        <strain evidence="2 3">NBRC 15286</strain>
    </source>
</reference>
<organism evidence="2 3">
    <name type="scientific">Corynebacterium variabile</name>
    <dbReference type="NCBI Taxonomy" id="1727"/>
    <lineage>
        <taxon>Bacteria</taxon>
        <taxon>Bacillati</taxon>
        <taxon>Actinomycetota</taxon>
        <taxon>Actinomycetes</taxon>
        <taxon>Mycobacteriales</taxon>
        <taxon>Corynebacteriaceae</taxon>
        <taxon>Corynebacterium</taxon>
    </lineage>
</organism>
<evidence type="ECO:0008006" key="4">
    <source>
        <dbReference type="Google" id="ProtNLM"/>
    </source>
</evidence>
<accession>A0A4Y4C1H0</accession>
<dbReference type="Gene3D" id="3.40.50.300">
    <property type="entry name" value="P-loop containing nucleotide triphosphate hydrolases"/>
    <property type="match status" value="1"/>
</dbReference>
<proteinExistence type="predicted"/>
<protein>
    <recommendedName>
        <fullName evidence="4">ATP/GTP-binding protein</fullName>
    </recommendedName>
</protein>
<dbReference type="RefSeq" id="WP_141329477.1">
    <property type="nucleotide sequence ID" value="NZ_BJNT01000009.1"/>
</dbReference>
<dbReference type="EMBL" id="BJNT01000009">
    <property type="protein sequence ID" value="GEC85956.1"/>
    <property type="molecule type" value="Genomic_DNA"/>
</dbReference>
<evidence type="ECO:0000313" key="2">
    <source>
        <dbReference type="EMBL" id="GEC85956.1"/>
    </source>
</evidence>
<dbReference type="InterPro" id="IPR027417">
    <property type="entry name" value="P-loop_NTPase"/>
</dbReference>
<feature type="compositionally biased region" description="Polar residues" evidence="1">
    <location>
        <begin position="27"/>
        <end position="37"/>
    </location>
</feature>
<feature type="region of interest" description="Disordered" evidence="1">
    <location>
        <begin position="25"/>
        <end position="47"/>
    </location>
</feature>
<evidence type="ECO:0000256" key="1">
    <source>
        <dbReference type="SAM" id="MobiDB-lite"/>
    </source>
</evidence>
<evidence type="ECO:0000313" key="3">
    <source>
        <dbReference type="Proteomes" id="UP000319986"/>
    </source>
</evidence>
<dbReference type="InterPro" id="IPR008868">
    <property type="entry name" value="TniB"/>
</dbReference>
<dbReference type="Pfam" id="PF05621">
    <property type="entry name" value="TniB"/>
    <property type="match status" value="1"/>
</dbReference>
<comment type="caution">
    <text evidence="2">The sequence shown here is derived from an EMBL/GenBank/DDBJ whole genome shotgun (WGS) entry which is preliminary data.</text>
</comment>